<dbReference type="InterPro" id="IPR023210">
    <property type="entry name" value="NADP_OxRdtase_dom"/>
</dbReference>
<reference evidence="2 3" key="1">
    <citation type="submission" date="2013-10" db="EMBL/GenBank/DDBJ databases">
        <title>Salinisphaera japonica YTM-1 Genome Sequencing.</title>
        <authorList>
            <person name="Lai Q."/>
            <person name="Li C."/>
            <person name="Shao Z."/>
        </authorList>
    </citation>
    <scope>NUCLEOTIDE SEQUENCE [LARGE SCALE GENOMIC DNA]</scope>
    <source>
        <strain evidence="2 3">YTM-1</strain>
    </source>
</reference>
<dbReference type="OrthoDB" id="9768793at2"/>
<protein>
    <submittedName>
        <fullName evidence="2">Aldo/keto reductase</fullName>
    </submittedName>
</protein>
<dbReference type="Proteomes" id="UP000285310">
    <property type="component" value="Unassembled WGS sequence"/>
</dbReference>
<evidence type="ECO:0000259" key="1">
    <source>
        <dbReference type="Pfam" id="PF00248"/>
    </source>
</evidence>
<dbReference type="PANTHER" id="PTHR43364:SF1">
    <property type="entry name" value="OXIDOREDUCTASE YDHF"/>
    <property type="match status" value="1"/>
</dbReference>
<dbReference type="CDD" id="cd19092">
    <property type="entry name" value="AKR_BsYcsN_EcYdhF-like"/>
    <property type="match status" value="1"/>
</dbReference>
<dbReference type="InParanoid" id="A0A423PPE4"/>
<dbReference type="GO" id="GO:0005829">
    <property type="term" value="C:cytosol"/>
    <property type="evidence" value="ECO:0007669"/>
    <property type="project" value="TreeGrafter"/>
</dbReference>
<feature type="domain" description="NADP-dependent oxidoreductase" evidence="1">
    <location>
        <begin position="15"/>
        <end position="310"/>
    </location>
</feature>
<sequence length="323" mass="34739">MSDLPIHRALSSASPIVYGCMGLGGPWDTGDITRADVDTARRCIEAALAAGITVFDHADIYALGKAESAFGAALAESPGLRERMIIQSKCGIRFADAQGTKRYDLSPEWIMASVDGSLQRLGIEQLDILMLHRPDPLMAPDAIAEAFSRLQAQGKVAHFGVSNMNAPQIALLQRAIAQPLVVNQMEMSLLARDAFEEEVLAGHRGGASVNFGPGLIEQGVAGEIQLQAWGSLAGGWLSGRNLSGAMPTRQRLAERVAQLARSYATSREAIVLAWLMRHPARIQPVIGTTDAARIAACGQATDISLLREDWYSLWETARGEELP</sequence>
<dbReference type="PANTHER" id="PTHR43364">
    <property type="entry name" value="NADH-SPECIFIC METHYLGLYOXAL REDUCTASE-RELATED"/>
    <property type="match status" value="1"/>
</dbReference>
<proteinExistence type="predicted"/>
<accession>A0A423PPE4</accession>
<dbReference type="RefSeq" id="WP_123658352.1">
    <property type="nucleotide sequence ID" value="NZ_AYKG01000026.1"/>
</dbReference>
<evidence type="ECO:0000313" key="2">
    <source>
        <dbReference type="EMBL" id="ROO27496.1"/>
    </source>
</evidence>
<dbReference type="InterPro" id="IPR036812">
    <property type="entry name" value="NAD(P)_OxRdtase_dom_sf"/>
</dbReference>
<keyword evidence="3" id="KW-1185">Reference proteome</keyword>
<dbReference type="InterPro" id="IPR050523">
    <property type="entry name" value="AKR_Detox_Biosynth"/>
</dbReference>
<dbReference type="SUPFAM" id="SSF51430">
    <property type="entry name" value="NAD(P)-linked oxidoreductase"/>
    <property type="match status" value="1"/>
</dbReference>
<organism evidence="2 3">
    <name type="scientific">Salinisphaera japonica YTM-1</name>
    <dbReference type="NCBI Taxonomy" id="1209778"/>
    <lineage>
        <taxon>Bacteria</taxon>
        <taxon>Pseudomonadati</taxon>
        <taxon>Pseudomonadota</taxon>
        <taxon>Gammaproteobacteria</taxon>
        <taxon>Salinisphaerales</taxon>
        <taxon>Salinisphaeraceae</taxon>
        <taxon>Salinisphaera</taxon>
    </lineage>
</organism>
<gene>
    <name evidence="2" type="ORF">SAJA_09245</name>
</gene>
<dbReference type="AlphaFoldDB" id="A0A423PPE4"/>
<evidence type="ECO:0000313" key="3">
    <source>
        <dbReference type="Proteomes" id="UP000285310"/>
    </source>
</evidence>
<dbReference type="EMBL" id="AYKG01000026">
    <property type="protein sequence ID" value="ROO27496.1"/>
    <property type="molecule type" value="Genomic_DNA"/>
</dbReference>
<comment type="caution">
    <text evidence="2">The sequence shown here is derived from an EMBL/GenBank/DDBJ whole genome shotgun (WGS) entry which is preliminary data.</text>
</comment>
<dbReference type="Gene3D" id="3.20.20.100">
    <property type="entry name" value="NADP-dependent oxidoreductase domain"/>
    <property type="match status" value="1"/>
</dbReference>
<dbReference type="FunCoup" id="A0A423PPE4">
    <property type="interactions" value="10"/>
</dbReference>
<name>A0A423PPE4_9GAMM</name>
<dbReference type="Pfam" id="PF00248">
    <property type="entry name" value="Aldo_ket_red"/>
    <property type="match status" value="1"/>
</dbReference>